<accession>A0A086ZU12</accession>
<comment type="caution">
    <text evidence="1">The sequence shown here is derived from an EMBL/GenBank/DDBJ whole genome shotgun (WGS) entry which is preliminary data.</text>
</comment>
<dbReference type="eggNOG" id="ENOG5033HTV">
    <property type="taxonomic scope" value="Bacteria"/>
</dbReference>
<dbReference type="STRING" id="1437608.GCA_000771645_01886"/>
<gene>
    <name evidence="1" type="ORF">BBIA_2145</name>
</gene>
<protein>
    <recommendedName>
        <fullName evidence="3">Phage protein</fullName>
    </recommendedName>
</protein>
<reference evidence="1 2" key="1">
    <citation type="submission" date="2014-03" db="EMBL/GenBank/DDBJ databases">
        <title>Genomics of Bifidobacteria.</title>
        <authorList>
            <person name="Ventura M."/>
            <person name="Milani C."/>
            <person name="Lugli G.A."/>
        </authorList>
    </citation>
    <scope>NUCLEOTIDE SEQUENCE [LARGE SCALE GENOMIC DNA]</scope>
    <source>
        <strain evidence="1 2">DSM 23969</strain>
    </source>
</reference>
<dbReference type="AlphaFoldDB" id="A0A086ZU12"/>
<name>A0A086ZU12_9BIFI</name>
<proteinExistence type="predicted"/>
<dbReference type="Proteomes" id="UP000029108">
    <property type="component" value="Unassembled WGS sequence"/>
</dbReference>
<dbReference type="OrthoDB" id="5198664at2"/>
<evidence type="ECO:0000313" key="1">
    <source>
        <dbReference type="EMBL" id="KFI50012.1"/>
    </source>
</evidence>
<dbReference type="RefSeq" id="WP_033496266.1">
    <property type="nucleotide sequence ID" value="NZ_JDUU01000037.1"/>
</dbReference>
<dbReference type="EMBL" id="JGYN01000018">
    <property type="protein sequence ID" value="KFI50012.1"/>
    <property type="molecule type" value="Genomic_DNA"/>
</dbReference>
<keyword evidence="2" id="KW-1185">Reference proteome</keyword>
<evidence type="ECO:0008006" key="3">
    <source>
        <dbReference type="Google" id="ProtNLM"/>
    </source>
</evidence>
<organism evidence="1 2">
    <name type="scientific">Bifidobacterium biavatii DSM 23969</name>
    <dbReference type="NCBI Taxonomy" id="1437608"/>
    <lineage>
        <taxon>Bacteria</taxon>
        <taxon>Bacillati</taxon>
        <taxon>Actinomycetota</taxon>
        <taxon>Actinomycetes</taxon>
        <taxon>Bifidobacteriales</taxon>
        <taxon>Bifidobacteriaceae</taxon>
        <taxon>Bifidobacterium</taxon>
    </lineage>
</organism>
<evidence type="ECO:0000313" key="2">
    <source>
        <dbReference type="Proteomes" id="UP000029108"/>
    </source>
</evidence>
<sequence length="107" mass="11994">MPTKPQDHKPPKNTVRTITVMGVDLTIDPAVLEDYDMVEYLYDIQAAADGEENGMGVLSIVPFLRKLCGPAYPAMKRALTDPQTKRIELDKITEFITQVMEELNPNS</sequence>